<evidence type="ECO:0000313" key="8">
    <source>
        <dbReference type="Proteomes" id="UP000189674"/>
    </source>
</evidence>
<dbReference type="Proteomes" id="UP000189674">
    <property type="component" value="Chromosome"/>
</dbReference>
<feature type="chain" id="PRO_5012007529" evidence="4">
    <location>
        <begin position="20"/>
        <end position="211"/>
    </location>
</feature>
<keyword evidence="2" id="KW-0964">Secreted</keyword>
<dbReference type="InterPro" id="IPR055372">
    <property type="entry name" value="CBM96"/>
</dbReference>
<dbReference type="RefSeq" id="WP_146659731.1">
    <property type="nucleotide sequence ID" value="NZ_CP019791.1"/>
</dbReference>
<reference evidence="8" key="1">
    <citation type="submission" date="2017-02" db="EMBL/GenBank/DDBJ databases">
        <title>Comparative genomics and description of representatives of a novel lineage of planctomycetes thriving in anoxic sediments.</title>
        <authorList>
            <person name="Spring S."/>
            <person name="Bunk B."/>
            <person name="Sproer C."/>
        </authorList>
    </citation>
    <scope>NUCLEOTIDE SEQUENCE [LARGE SCALE GENOMIC DNA]</scope>
    <source>
        <strain evidence="8">ST-NAGAB-D1</strain>
    </source>
</reference>
<dbReference type="NCBIfam" id="TIGR02595">
    <property type="entry name" value="PEP_CTERM"/>
    <property type="match status" value="1"/>
</dbReference>
<dbReference type="EMBL" id="CP019791">
    <property type="protein sequence ID" value="AQT67467.1"/>
    <property type="molecule type" value="Genomic_DNA"/>
</dbReference>
<dbReference type="InterPro" id="IPR013424">
    <property type="entry name" value="Ice-binding_C"/>
</dbReference>
<evidence type="ECO:0000256" key="1">
    <source>
        <dbReference type="ARBA" id="ARBA00004613"/>
    </source>
</evidence>
<dbReference type="Pfam" id="PF24517">
    <property type="entry name" value="CBM96"/>
    <property type="match status" value="1"/>
</dbReference>
<organism evidence="7 8">
    <name type="scientific">Anaerohalosphaera lusitana</name>
    <dbReference type="NCBI Taxonomy" id="1936003"/>
    <lineage>
        <taxon>Bacteria</taxon>
        <taxon>Pseudomonadati</taxon>
        <taxon>Planctomycetota</taxon>
        <taxon>Phycisphaerae</taxon>
        <taxon>Sedimentisphaerales</taxon>
        <taxon>Anaerohalosphaeraceae</taxon>
        <taxon>Anaerohalosphaera</taxon>
    </lineage>
</organism>
<proteinExistence type="predicted"/>
<dbReference type="GO" id="GO:0005576">
    <property type="term" value="C:extracellular region"/>
    <property type="evidence" value="ECO:0007669"/>
    <property type="project" value="UniProtKB-SubCell"/>
</dbReference>
<evidence type="ECO:0000313" key="7">
    <source>
        <dbReference type="EMBL" id="AQT67467.1"/>
    </source>
</evidence>
<evidence type="ECO:0000259" key="5">
    <source>
        <dbReference type="Pfam" id="PF07589"/>
    </source>
</evidence>
<evidence type="ECO:0000256" key="2">
    <source>
        <dbReference type="ARBA" id="ARBA00022525"/>
    </source>
</evidence>
<gene>
    <name evidence="7" type="ORF">STSP2_00614</name>
</gene>
<feature type="domain" description="Carbohydrate-binding module family 96" evidence="6">
    <location>
        <begin position="75"/>
        <end position="184"/>
    </location>
</feature>
<protein>
    <submittedName>
        <fullName evidence="7">Uncharacterized protein</fullName>
    </submittedName>
</protein>
<dbReference type="KEGG" id="alus:STSP2_00614"/>
<feature type="signal peptide" evidence="4">
    <location>
        <begin position="1"/>
        <end position="19"/>
    </location>
</feature>
<evidence type="ECO:0000256" key="3">
    <source>
        <dbReference type="ARBA" id="ARBA00022729"/>
    </source>
</evidence>
<dbReference type="Pfam" id="PF07589">
    <property type="entry name" value="PEP-CTERM"/>
    <property type="match status" value="1"/>
</dbReference>
<accession>A0A1U9NI61</accession>
<keyword evidence="3 4" id="KW-0732">Signal</keyword>
<dbReference type="AlphaFoldDB" id="A0A1U9NI61"/>
<feature type="domain" description="Ice-binding protein C-terminal" evidence="5">
    <location>
        <begin position="188"/>
        <end position="208"/>
    </location>
</feature>
<evidence type="ECO:0000256" key="4">
    <source>
        <dbReference type="SAM" id="SignalP"/>
    </source>
</evidence>
<keyword evidence="8" id="KW-1185">Reference proteome</keyword>
<evidence type="ECO:0000259" key="6">
    <source>
        <dbReference type="Pfam" id="PF24517"/>
    </source>
</evidence>
<comment type="subcellular location">
    <subcellularLocation>
        <location evidence="1">Secreted</location>
    </subcellularLocation>
</comment>
<name>A0A1U9NI61_9BACT</name>
<sequence length="211" mass="22610" precursor="true">MKRSILLLFVVMFAVSAQAGVSLTTTGNSDGMSRYYRTAGWSPYTSYSEGNITDTVLNGQKDQSYPDYWAYVPVLEFNMSDYNGTAAEITAATLNVYMPTAGSGTIGVKYAGEADGVIDYDSRSGTKIAEFNAATTVGWYTLDVTDQIKEAVENSYGWVGFVIDPDSYGDQVNVAAYESGNGASIMVVPEPATMLLLGIGGLATVRRKKAV</sequence>